<dbReference type="OrthoDB" id="4509022at2759"/>
<organism evidence="3 4">
    <name type="scientific">Aspergillus wentii DTO 134E9</name>
    <dbReference type="NCBI Taxonomy" id="1073089"/>
    <lineage>
        <taxon>Eukaryota</taxon>
        <taxon>Fungi</taxon>
        <taxon>Dikarya</taxon>
        <taxon>Ascomycota</taxon>
        <taxon>Pezizomycotina</taxon>
        <taxon>Eurotiomycetes</taxon>
        <taxon>Eurotiomycetidae</taxon>
        <taxon>Eurotiales</taxon>
        <taxon>Aspergillaceae</taxon>
        <taxon>Aspergillus</taxon>
        <taxon>Aspergillus subgen. Cremei</taxon>
    </lineage>
</organism>
<dbReference type="AlphaFoldDB" id="A0A1L9S1F8"/>
<feature type="compositionally biased region" description="Polar residues" evidence="1">
    <location>
        <begin position="126"/>
        <end position="136"/>
    </location>
</feature>
<evidence type="ECO:0000313" key="4">
    <source>
        <dbReference type="Proteomes" id="UP000184383"/>
    </source>
</evidence>
<keyword evidence="2" id="KW-0472">Membrane</keyword>
<dbReference type="EMBL" id="KV878209">
    <property type="protein sequence ID" value="OJJ40997.1"/>
    <property type="molecule type" value="Genomic_DNA"/>
</dbReference>
<name>A0A1L9S1F8_ASPWE</name>
<dbReference type="RefSeq" id="XP_040694673.1">
    <property type="nucleotide sequence ID" value="XM_040832445.1"/>
</dbReference>
<feature type="compositionally biased region" description="Polar residues" evidence="1">
    <location>
        <begin position="183"/>
        <end position="194"/>
    </location>
</feature>
<dbReference type="Proteomes" id="UP000184383">
    <property type="component" value="Unassembled WGS sequence"/>
</dbReference>
<keyword evidence="4" id="KW-1185">Reference proteome</keyword>
<feature type="region of interest" description="Disordered" evidence="1">
    <location>
        <begin position="74"/>
        <end position="112"/>
    </location>
</feature>
<evidence type="ECO:0000256" key="1">
    <source>
        <dbReference type="SAM" id="MobiDB-lite"/>
    </source>
</evidence>
<evidence type="ECO:0000313" key="3">
    <source>
        <dbReference type="EMBL" id="OJJ40997.1"/>
    </source>
</evidence>
<accession>A0A1L9S1F8</accession>
<feature type="transmembrane region" description="Helical" evidence="2">
    <location>
        <begin position="28"/>
        <end position="51"/>
    </location>
</feature>
<dbReference type="GeneID" id="63748293"/>
<evidence type="ECO:0000256" key="2">
    <source>
        <dbReference type="SAM" id="Phobius"/>
    </source>
</evidence>
<feature type="compositionally biased region" description="Polar residues" evidence="1">
    <location>
        <begin position="76"/>
        <end position="88"/>
    </location>
</feature>
<keyword evidence="2" id="KW-1133">Transmembrane helix</keyword>
<gene>
    <name evidence="3" type="ORF">ASPWEDRAFT_23122</name>
</gene>
<proteinExistence type="predicted"/>
<feature type="region of interest" description="Disordered" evidence="1">
    <location>
        <begin position="126"/>
        <end position="194"/>
    </location>
</feature>
<keyword evidence="2" id="KW-0812">Transmembrane</keyword>
<sequence length="225" mass="25275">MILPSGSLVWHKRSDGDGSGELSTQDQIIIGVVVGGVAVIAITAGIVFVIWKKRRWDRIQRHEEQLLAYHLPPTYKVNTHPSRPQSYYNPVRETDRPPTYHQTLSSSLPVYDPSKYQDLRPTSIQVQPVYSPNNGRRSSHLPPPPENRPFSFIHSSPEYTRDSALLSARGPSPEDDLRPSMHLDSNISYPTGQLSVESPSIPLVEGMRPPRRPKPVLSRLITNFG</sequence>
<protein>
    <submittedName>
        <fullName evidence="3">Uncharacterized protein</fullName>
    </submittedName>
</protein>
<dbReference type="VEuPathDB" id="FungiDB:ASPWEDRAFT_23122"/>
<reference evidence="4" key="1">
    <citation type="journal article" date="2017" name="Genome Biol.">
        <title>Comparative genomics reveals high biological diversity and specific adaptations in the industrially and medically important fungal genus Aspergillus.</title>
        <authorList>
            <person name="de Vries R.P."/>
            <person name="Riley R."/>
            <person name="Wiebenga A."/>
            <person name="Aguilar-Osorio G."/>
            <person name="Amillis S."/>
            <person name="Uchima C.A."/>
            <person name="Anderluh G."/>
            <person name="Asadollahi M."/>
            <person name="Askin M."/>
            <person name="Barry K."/>
            <person name="Battaglia E."/>
            <person name="Bayram O."/>
            <person name="Benocci T."/>
            <person name="Braus-Stromeyer S.A."/>
            <person name="Caldana C."/>
            <person name="Canovas D."/>
            <person name="Cerqueira G.C."/>
            <person name="Chen F."/>
            <person name="Chen W."/>
            <person name="Choi C."/>
            <person name="Clum A."/>
            <person name="Dos Santos R.A."/>
            <person name="Damasio A.R."/>
            <person name="Diallinas G."/>
            <person name="Emri T."/>
            <person name="Fekete E."/>
            <person name="Flipphi M."/>
            <person name="Freyberg S."/>
            <person name="Gallo A."/>
            <person name="Gournas C."/>
            <person name="Habgood R."/>
            <person name="Hainaut M."/>
            <person name="Harispe M.L."/>
            <person name="Henrissat B."/>
            <person name="Hilden K.S."/>
            <person name="Hope R."/>
            <person name="Hossain A."/>
            <person name="Karabika E."/>
            <person name="Karaffa L."/>
            <person name="Karanyi Z."/>
            <person name="Krasevec N."/>
            <person name="Kuo A."/>
            <person name="Kusch H."/>
            <person name="LaButti K."/>
            <person name="Lagendijk E.L."/>
            <person name="Lapidus A."/>
            <person name="Levasseur A."/>
            <person name="Lindquist E."/>
            <person name="Lipzen A."/>
            <person name="Logrieco A.F."/>
            <person name="MacCabe A."/>
            <person name="Maekelae M.R."/>
            <person name="Malavazi I."/>
            <person name="Melin P."/>
            <person name="Meyer V."/>
            <person name="Mielnichuk N."/>
            <person name="Miskei M."/>
            <person name="Molnar A.P."/>
            <person name="Mule G."/>
            <person name="Ngan C.Y."/>
            <person name="Orejas M."/>
            <person name="Orosz E."/>
            <person name="Ouedraogo J.P."/>
            <person name="Overkamp K.M."/>
            <person name="Park H.-S."/>
            <person name="Perrone G."/>
            <person name="Piumi F."/>
            <person name="Punt P.J."/>
            <person name="Ram A.F."/>
            <person name="Ramon A."/>
            <person name="Rauscher S."/>
            <person name="Record E."/>
            <person name="Riano-Pachon D.M."/>
            <person name="Robert V."/>
            <person name="Roehrig J."/>
            <person name="Ruller R."/>
            <person name="Salamov A."/>
            <person name="Salih N.S."/>
            <person name="Samson R.A."/>
            <person name="Sandor E."/>
            <person name="Sanguinetti M."/>
            <person name="Schuetze T."/>
            <person name="Sepcic K."/>
            <person name="Shelest E."/>
            <person name="Sherlock G."/>
            <person name="Sophianopoulou V."/>
            <person name="Squina F.M."/>
            <person name="Sun H."/>
            <person name="Susca A."/>
            <person name="Todd R.B."/>
            <person name="Tsang A."/>
            <person name="Unkles S.E."/>
            <person name="van de Wiele N."/>
            <person name="van Rossen-Uffink D."/>
            <person name="Oliveira J.V."/>
            <person name="Vesth T.C."/>
            <person name="Visser J."/>
            <person name="Yu J.-H."/>
            <person name="Zhou M."/>
            <person name="Andersen M.R."/>
            <person name="Archer D.B."/>
            <person name="Baker S.E."/>
            <person name="Benoit I."/>
            <person name="Brakhage A.A."/>
            <person name="Braus G.H."/>
            <person name="Fischer R."/>
            <person name="Frisvad J.C."/>
            <person name="Goldman G.H."/>
            <person name="Houbraken J."/>
            <person name="Oakley B."/>
            <person name="Pocsi I."/>
            <person name="Scazzocchio C."/>
            <person name="Seiboth B."/>
            <person name="vanKuyk P.A."/>
            <person name="Wortman J."/>
            <person name="Dyer P.S."/>
            <person name="Grigoriev I.V."/>
        </authorList>
    </citation>
    <scope>NUCLEOTIDE SEQUENCE [LARGE SCALE GENOMIC DNA]</scope>
    <source>
        <strain evidence="4">DTO 134E9</strain>
    </source>
</reference>